<name>A0A4Y2HGX7_ARAVE</name>
<dbReference type="PANTHER" id="PTHR47577">
    <property type="entry name" value="THAP DOMAIN-CONTAINING PROTEIN 6"/>
    <property type="match status" value="1"/>
</dbReference>
<reference evidence="1 2" key="1">
    <citation type="journal article" date="2019" name="Sci. Rep.">
        <title>Orb-weaving spider Araneus ventricosus genome elucidates the spidroin gene catalogue.</title>
        <authorList>
            <person name="Kono N."/>
            <person name="Nakamura H."/>
            <person name="Ohtoshi R."/>
            <person name="Moran D.A.P."/>
            <person name="Shinohara A."/>
            <person name="Yoshida Y."/>
            <person name="Fujiwara M."/>
            <person name="Mori M."/>
            <person name="Tomita M."/>
            <person name="Arakawa K."/>
        </authorList>
    </citation>
    <scope>NUCLEOTIDE SEQUENCE [LARGE SCALE GENOMIC DNA]</scope>
</reference>
<dbReference type="OrthoDB" id="7312725at2759"/>
<organism evidence="1 2">
    <name type="scientific">Araneus ventricosus</name>
    <name type="common">Orbweaver spider</name>
    <name type="synonym">Epeira ventricosa</name>
    <dbReference type="NCBI Taxonomy" id="182803"/>
    <lineage>
        <taxon>Eukaryota</taxon>
        <taxon>Metazoa</taxon>
        <taxon>Ecdysozoa</taxon>
        <taxon>Arthropoda</taxon>
        <taxon>Chelicerata</taxon>
        <taxon>Arachnida</taxon>
        <taxon>Araneae</taxon>
        <taxon>Araneomorphae</taxon>
        <taxon>Entelegynae</taxon>
        <taxon>Araneoidea</taxon>
        <taxon>Araneidae</taxon>
        <taxon>Araneus</taxon>
    </lineage>
</organism>
<accession>A0A4Y2HGX7</accession>
<gene>
    <name evidence="1" type="ORF">AVEN_19352_1</name>
</gene>
<dbReference type="PANTHER" id="PTHR47577:SF2">
    <property type="entry name" value="THAP DOMAIN CONTAINING 9"/>
    <property type="match status" value="1"/>
</dbReference>
<dbReference type="EMBL" id="BGPR01001937">
    <property type="protein sequence ID" value="GBM64607.1"/>
    <property type="molecule type" value="Genomic_DNA"/>
</dbReference>
<keyword evidence="2" id="KW-1185">Reference proteome</keyword>
<proteinExistence type="predicted"/>
<evidence type="ECO:0000313" key="2">
    <source>
        <dbReference type="Proteomes" id="UP000499080"/>
    </source>
</evidence>
<evidence type="ECO:0000313" key="1">
    <source>
        <dbReference type="EMBL" id="GBM64607.1"/>
    </source>
</evidence>
<sequence length="163" mass="19039">MVEPFTESDGDTCNAIEDMPADLKDLSFFVSDVVSYIVGFICRKLANSLKCAVCVSAMASNPTFSEIIEQKYRRGLVYSRLEIEKLCKEDDRKLRYFEYQNWLKRKNIIQNLIVHTLTDVESSLFHSLSDHILEQEVLHDHRTLLVKSILHEFFRIRLNHIAE</sequence>
<protein>
    <submittedName>
        <fullName evidence="1">Uncharacterized protein</fullName>
    </submittedName>
</protein>
<comment type="caution">
    <text evidence="1">The sequence shown here is derived from an EMBL/GenBank/DDBJ whole genome shotgun (WGS) entry which is preliminary data.</text>
</comment>
<dbReference type="AlphaFoldDB" id="A0A4Y2HGX7"/>
<dbReference type="Proteomes" id="UP000499080">
    <property type="component" value="Unassembled WGS sequence"/>
</dbReference>